<proteinExistence type="predicted"/>
<evidence type="ECO:0000256" key="1">
    <source>
        <dbReference type="SAM" id="MobiDB-lite"/>
    </source>
</evidence>
<dbReference type="STRING" id="1184151.AW736_01770"/>
<gene>
    <name evidence="2" type="ORF">AW736_01770</name>
</gene>
<protein>
    <submittedName>
        <fullName evidence="2">Uncharacterized protein</fullName>
    </submittedName>
</protein>
<comment type="caution">
    <text evidence="2">The sequence shown here is derived from an EMBL/GenBank/DDBJ whole genome shotgun (WGS) entry which is preliminary data.</text>
</comment>
<dbReference type="EMBL" id="LRRQ01000016">
    <property type="protein sequence ID" value="OAM91681.1"/>
    <property type="molecule type" value="Genomic_DNA"/>
</dbReference>
<feature type="region of interest" description="Disordered" evidence="1">
    <location>
        <begin position="155"/>
        <end position="200"/>
    </location>
</feature>
<sequence length="231" mass="24869">MIPIETNPEKNLPLDAALAAFTQHALGLAFPQSSFAGVFREIVQEHFHYPHCIFWRNSKTAGIAATAAALRACHGDTRAAALKILVDALPGLPSGQRLPTAKTIGNTLRHKTQFREPGCILADNFEGMPQEFAWACLQLSGQPDIPEINNANVSPPKSAANQIPKSEFGKNLNPIGKKQPAAHHGRNPPPPRPSFQPHDTAHNHVAFPVKQATKGALITWKTSPSLAALSS</sequence>
<feature type="compositionally biased region" description="Polar residues" evidence="1">
    <location>
        <begin position="155"/>
        <end position="164"/>
    </location>
</feature>
<dbReference type="RefSeq" id="WP_068768564.1">
    <property type="nucleotide sequence ID" value="NZ_CP109796.1"/>
</dbReference>
<name>A0A178IPQ0_9BACT</name>
<evidence type="ECO:0000313" key="2">
    <source>
        <dbReference type="EMBL" id="OAM91681.1"/>
    </source>
</evidence>
<evidence type="ECO:0000313" key="3">
    <source>
        <dbReference type="Proteomes" id="UP000078486"/>
    </source>
</evidence>
<organism evidence="2 3">
    <name type="scientific">Termitidicoccus mucosus</name>
    <dbReference type="NCBI Taxonomy" id="1184151"/>
    <lineage>
        <taxon>Bacteria</taxon>
        <taxon>Pseudomonadati</taxon>
        <taxon>Verrucomicrobiota</taxon>
        <taxon>Opitutia</taxon>
        <taxon>Opitutales</taxon>
        <taxon>Opitutaceae</taxon>
        <taxon>Termitidicoccus</taxon>
    </lineage>
</organism>
<dbReference type="AlphaFoldDB" id="A0A178IPQ0"/>
<dbReference type="Proteomes" id="UP000078486">
    <property type="component" value="Unassembled WGS sequence"/>
</dbReference>
<reference evidence="2 3" key="1">
    <citation type="submission" date="2016-01" db="EMBL/GenBank/DDBJ databases">
        <title>High potential of lignocellulose degradation of a new Verrucomicrobia species.</title>
        <authorList>
            <person name="Wang Y."/>
            <person name="Shi Y."/>
            <person name="Qiu Z."/>
            <person name="Liu S."/>
            <person name="Yang H."/>
        </authorList>
    </citation>
    <scope>NUCLEOTIDE SEQUENCE [LARGE SCALE GENOMIC DNA]</scope>
    <source>
        <strain evidence="2 3">TSB47</strain>
    </source>
</reference>
<accession>A0A178IPQ0</accession>
<keyword evidence="3" id="KW-1185">Reference proteome</keyword>